<name>A0ACC3N5L6_9PEZI</name>
<evidence type="ECO:0000313" key="2">
    <source>
        <dbReference type="Proteomes" id="UP001281147"/>
    </source>
</evidence>
<evidence type="ECO:0000313" key="1">
    <source>
        <dbReference type="EMBL" id="KAK3708902.1"/>
    </source>
</evidence>
<comment type="caution">
    <text evidence="1">The sequence shown here is derived from an EMBL/GenBank/DDBJ whole genome shotgun (WGS) entry which is preliminary data.</text>
</comment>
<accession>A0ACC3N5L6</accession>
<protein>
    <submittedName>
        <fullName evidence="1">Uncharacterized protein</fullName>
    </submittedName>
</protein>
<keyword evidence="2" id="KW-1185">Reference proteome</keyword>
<proteinExistence type="predicted"/>
<organism evidence="1 2">
    <name type="scientific">Vermiconidia calcicola</name>
    <dbReference type="NCBI Taxonomy" id="1690605"/>
    <lineage>
        <taxon>Eukaryota</taxon>
        <taxon>Fungi</taxon>
        <taxon>Dikarya</taxon>
        <taxon>Ascomycota</taxon>
        <taxon>Pezizomycotina</taxon>
        <taxon>Dothideomycetes</taxon>
        <taxon>Dothideomycetidae</taxon>
        <taxon>Mycosphaerellales</taxon>
        <taxon>Extremaceae</taxon>
        <taxon>Vermiconidia</taxon>
    </lineage>
</organism>
<reference evidence="1" key="1">
    <citation type="submission" date="2023-07" db="EMBL/GenBank/DDBJ databases">
        <title>Black Yeasts Isolated from many extreme environments.</title>
        <authorList>
            <person name="Coleine C."/>
            <person name="Stajich J.E."/>
            <person name="Selbmann L."/>
        </authorList>
    </citation>
    <scope>NUCLEOTIDE SEQUENCE</scope>
    <source>
        <strain evidence="1">CCFEE 5714</strain>
    </source>
</reference>
<sequence length="230" mass="24739">MDNKGASSTGLSQGSKLPAVGALKEDNMEKGSIDLSLLKGKNIIVRVPGAFSPACSSQVPCFIEKADKFAAKGVQGIYVVAVNDGFTTQAWKEQLGSKNPMVHFLADDDAKFTKGAGMSFNASAFFGNDRSNRYVAVIENGVVKQVFQEEAPTDVKSKDLMLYSQYPSFSLFVAIVTFGIRPIQRIERIKPKVAPLAAIPAHSTYDFERIEGDGSGQLADMDCRGGQSSI</sequence>
<gene>
    <name evidence="1" type="ORF">LTR37_011232</name>
</gene>
<dbReference type="Proteomes" id="UP001281147">
    <property type="component" value="Unassembled WGS sequence"/>
</dbReference>
<dbReference type="EMBL" id="JAUTXU010000097">
    <property type="protein sequence ID" value="KAK3708902.1"/>
    <property type="molecule type" value="Genomic_DNA"/>
</dbReference>